<dbReference type="PANTHER" id="PTHR34487:SF1">
    <property type="entry name" value="ACYL-ACP THIOESTERASE"/>
    <property type="match status" value="1"/>
</dbReference>
<dbReference type="CTD" id="6758254"/>
<dbReference type="Pfam" id="PF15749">
    <property type="entry name" value="MRNIP"/>
    <property type="match status" value="1"/>
</dbReference>
<keyword evidence="4" id="KW-1185">Reference proteome</keyword>
<organism evidence="3 4">
    <name type="scientific">Trichoplax adhaerens</name>
    <name type="common">Trichoplax reptans</name>
    <dbReference type="NCBI Taxonomy" id="10228"/>
    <lineage>
        <taxon>Eukaryota</taxon>
        <taxon>Metazoa</taxon>
        <taxon>Placozoa</taxon>
        <taxon>Uniplacotomia</taxon>
        <taxon>Trichoplacea</taxon>
        <taxon>Trichoplacidae</taxon>
        <taxon>Trichoplax</taxon>
    </lineage>
</organism>
<dbReference type="Proteomes" id="UP000009022">
    <property type="component" value="Unassembled WGS sequence"/>
</dbReference>
<feature type="compositionally biased region" description="Basic residues" evidence="1">
    <location>
        <begin position="684"/>
        <end position="695"/>
    </location>
</feature>
<dbReference type="KEGG" id="tad:TRIADDRAFT_61069"/>
<dbReference type="PhylomeDB" id="B3S9Y4"/>
<dbReference type="InParanoid" id="B3S9Y4"/>
<feature type="domain" description="MRN complex-interacting protein N-terminal" evidence="2">
    <location>
        <begin position="589"/>
        <end position="641"/>
    </location>
</feature>
<feature type="region of interest" description="Disordered" evidence="1">
    <location>
        <begin position="651"/>
        <end position="695"/>
    </location>
</feature>
<dbReference type="SUPFAM" id="SSF54637">
    <property type="entry name" value="Thioesterase/thiol ester dehydrase-isomerase"/>
    <property type="match status" value="2"/>
</dbReference>
<evidence type="ECO:0000259" key="2">
    <source>
        <dbReference type="Pfam" id="PF15749"/>
    </source>
</evidence>
<evidence type="ECO:0000256" key="1">
    <source>
        <dbReference type="SAM" id="MobiDB-lite"/>
    </source>
</evidence>
<protein>
    <recommendedName>
        <fullName evidence="2">MRN complex-interacting protein N-terminal domain-containing protein</fullName>
    </recommendedName>
</protein>
<dbReference type="RefSeq" id="XP_002117111.1">
    <property type="nucleotide sequence ID" value="XM_002117075.1"/>
</dbReference>
<evidence type="ECO:0000313" key="4">
    <source>
        <dbReference type="Proteomes" id="UP000009022"/>
    </source>
</evidence>
<dbReference type="GeneID" id="6758254"/>
<gene>
    <name evidence="3" type="ORF">TRIADDRAFT_61069</name>
</gene>
<dbReference type="Gene3D" id="3.10.129.10">
    <property type="entry name" value="Hotdog Thioesterase"/>
    <property type="match status" value="2"/>
</dbReference>
<dbReference type="InterPro" id="IPR029069">
    <property type="entry name" value="HotDog_dom_sf"/>
</dbReference>
<proteinExistence type="predicted"/>
<dbReference type="AlphaFoldDB" id="B3S9Y4"/>
<dbReference type="HOGENOM" id="CLU_472780_0_0_1"/>
<reference evidence="3" key="1">
    <citation type="journal article" date="2008" name="Nature">
        <title>The Trichoplax genome and the nature of placozoans.</title>
        <authorList>
            <person name="Srivastava M."/>
            <person name="Begovic E."/>
            <person name="Chapman J."/>
            <person name="Putnam N.H."/>
            <person name="Hellsten U."/>
            <person name="Kawashima T."/>
            <person name="Kuo A."/>
            <person name="Mitros T."/>
            <person name="Salamov A."/>
            <person name="Carpenter M.L."/>
            <person name="Signorovitch A.Y."/>
            <person name="Moreno M.A."/>
            <person name="Kamm K."/>
            <person name="Grimwood J."/>
            <person name="Schmutz J."/>
            <person name="Shapiro H."/>
            <person name="Grigoriev I.V."/>
            <person name="Buss L.W."/>
            <person name="Schierwater B."/>
            <person name="Dellaporta S.L."/>
            <person name="Rokhsar D.S."/>
        </authorList>
    </citation>
    <scope>NUCLEOTIDE SEQUENCE [LARGE SCALE GENOMIC DNA]</scope>
    <source>
        <strain evidence="3">Grell-BS-1999</strain>
    </source>
</reference>
<evidence type="ECO:0000313" key="3">
    <source>
        <dbReference type="EMBL" id="EDV20417.1"/>
    </source>
</evidence>
<dbReference type="InterPro" id="IPR049472">
    <property type="entry name" value="MRNIP_N"/>
</dbReference>
<sequence>MQVLRASSVVPPFSYRLSRGKINRLTPSIWSAYGLRSAATSAEYPGSLSGVNFFVDQNRKANVPNTGHLAGALSSRFMNETFGLFKDGTKPLLKSVKMTIDPNFYNFHYGLLGNAMVKLTNFNKNAFKTLCEMTLGDDKSLLCKVEATTEVTQDHKLHAISDDVTEELRNSQIRDDLKHSLINLEKLGLPSEPCMISSVEVRPSDLDENRNVNWAQMLSYCQHGIRSAMLSKKFRIATRISSLAQIKELHLDITGKVSVGDTVDVSVYENIELNRILCIGKCGEEIVCKGYLDLDREIAGELPQWRLPMHTESDVCVHTDVPSVGFHRDRFNNVLLEYVKEAISNSRLNCYLAQGYLKGHLLEDAIQVIFTHRIKIDPELFKIDQFQDLKQELKLLNLGKSSFIVNTDLQLHDKVLISIASNIVNFSMKNGKGVPFTDWHQKTFSEYRNKFGPHEVNMPSEIPKDAYKHTFYSRYDDLDYQHIIKNSRYFTFCFDVAANAIYKRSPAYHTGFTYDFNPNCVREFDICYVNHCRESQQLEITTFQNHEDPQKLHFLLTKGDKTICYCNMTIDLNSSKETKAKSGAVRSADIYGNGSAADCRNHVQKLNMMRGEREAAILSKPSEQHTENDCRSIQESPEEYSECDYRTIQEFQSASNADDDENTAHDNDTIEGIEVTTDPQIFHNVRKKKTKSTSK</sequence>
<name>B3S9Y4_TRIAD</name>
<dbReference type="EMBL" id="DS985260">
    <property type="protein sequence ID" value="EDV20417.1"/>
    <property type="molecule type" value="Genomic_DNA"/>
</dbReference>
<accession>B3S9Y4</accession>
<dbReference type="PANTHER" id="PTHR34487">
    <property type="entry name" value="ACYL-ACP THIOESTERASE"/>
    <property type="match status" value="1"/>
</dbReference>